<evidence type="ECO:0000313" key="1">
    <source>
        <dbReference type="EMBL" id="GFU46099.1"/>
    </source>
</evidence>
<reference evidence="1" key="1">
    <citation type="submission" date="2020-08" db="EMBL/GenBank/DDBJ databases">
        <title>Multicomponent nature underlies the extraordinary mechanical properties of spider dragline silk.</title>
        <authorList>
            <person name="Kono N."/>
            <person name="Nakamura H."/>
            <person name="Mori M."/>
            <person name="Yoshida Y."/>
            <person name="Ohtoshi R."/>
            <person name="Malay A.D."/>
            <person name="Moran D.A.P."/>
            <person name="Tomita M."/>
            <person name="Numata K."/>
            <person name="Arakawa K."/>
        </authorList>
    </citation>
    <scope>NUCLEOTIDE SEQUENCE</scope>
</reference>
<evidence type="ECO:0000313" key="2">
    <source>
        <dbReference type="Proteomes" id="UP000887013"/>
    </source>
</evidence>
<dbReference type="EMBL" id="BMAW01036847">
    <property type="protein sequence ID" value="GFU46099.1"/>
    <property type="molecule type" value="Genomic_DNA"/>
</dbReference>
<protein>
    <submittedName>
        <fullName evidence="1">Uncharacterized protein</fullName>
    </submittedName>
</protein>
<keyword evidence="2" id="KW-1185">Reference proteome</keyword>
<gene>
    <name evidence="1" type="primary">EVAR_90142_1</name>
    <name evidence="1" type="ORF">NPIL_163801</name>
</gene>
<proteinExistence type="predicted"/>
<dbReference type="Proteomes" id="UP000887013">
    <property type="component" value="Unassembled WGS sequence"/>
</dbReference>
<accession>A0A8X6UV20</accession>
<name>A0A8X6UV20_NEPPI</name>
<comment type="caution">
    <text evidence="1">The sequence shown here is derived from an EMBL/GenBank/DDBJ whole genome shotgun (WGS) entry which is preliminary data.</text>
</comment>
<dbReference type="AlphaFoldDB" id="A0A8X6UV20"/>
<organism evidence="1 2">
    <name type="scientific">Nephila pilipes</name>
    <name type="common">Giant wood spider</name>
    <name type="synonym">Nephila maculata</name>
    <dbReference type="NCBI Taxonomy" id="299642"/>
    <lineage>
        <taxon>Eukaryota</taxon>
        <taxon>Metazoa</taxon>
        <taxon>Ecdysozoa</taxon>
        <taxon>Arthropoda</taxon>
        <taxon>Chelicerata</taxon>
        <taxon>Arachnida</taxon>
        <taxon>Araneae</taxon>
        <taxon>Araneomorphae</taxon>
        <taxon>Entelegynae</taxon>
        <taxon>Araneoidea</taxon>
        <taxon>Nephilidae</taxon>
        <taxon>Nephila</taxon>
    </lineage>
</organism>
<sequence>MAQLRQEQLDDTRAERNEVMRLEQRQSHSFTVNRRRANDQQRQQAHRALLATSFLRLAFQYEPDIEYYAHSKVEPKQTRRIILTRRIIMRID</sequence>